<gene>
    <name evidence="1" type="ORF">DY023_00035</name>
</gene>
<protein>
    <recommendedName>
        <fullName evidence="3">Metallopeptidase family protein</fullName>
    </recommendedName>
</protein>
<comment type="caution">
    <text evidence="1">The sequence shown here is derived from an EMBL/GenBank/DDBJ whole genome shotgun (WGS) entry which is preliminary data.</text>
</comment>
<dbReference type="Proteomes" id="UP000262172">
    <property type="component" value="Unassembled WGS sequence"/>
</dbReference>
<sequence>MRPPLPPLDGRIDRFDLTVGTAVEFLRGTWPELRDVRFEIAAMPAHDRPDRVPRWRIDHQQQRISLYRVPIERLLPKGHDDAHHRRYAIESAVFHAAAEYIGREPWELGPEG</sequence>
<reference evidence="1 2" key="1">
    <citation type="submission" date="2018-08" db="EMBL/GenBank/DDBJ databases">
        <title>Isolation, diversity and antifungal activity of Actinobacteria from cow dung.</title>
        <authorList>
            <person name="Ling L."/>
        </authorList>
    </citation>
    <scope>NUCLEOTIDE SEQUENCE [LARGE SCALE GENOMIC DNA]</scope>
    <source>
        <strain evidence="1 2">NEAU-LLE</strain>
    </source>
</reference>
<keyword evidence="2" id="KW-1185">Reference proteome</keyword>
<dbReference type="SUPFAM" id="SSF55486">
    <property type="entry name" value="Metalloproteases ('zincins'), catalytic domain"/>
    <property type="match status" value="1"/>
</dbReference>
<dbReference type="EMBL" id="QUAB01000001">
    <property type="protein sequence ID" value="REJ08942.1"/>
    <property type="molecule type" value="Genomic_DNA"/>
</dbReference>
<evidence type="ECO:0000313" key="1">
    <source>
        <dbReference type="EMBL" id="REJ08942.1"/>
    </source>
</evidence>
<evidence type="ECO:0008006" key="3">
    <source>
        <dbReference type="Google" id="ProtNLM"/>
    </source>
</evidence>
<accession>A0A371NYN3</accession>
<organism evidence="1 2">
    <name type="scientific">Microbacterium bovistercoris</name>
    <dbReference type="NCBI Taxonomy" id="2293570"/>
    <lineage>
        <taxon>Bacteria</taxon>
        <taxon>Bacillati</taxon>
        <taxon>Actinomycetota</taxon>
        <taxon>Actinomycetes</taxon>
        <taxon>Micrococcales</taxon>
        <taxon>Microbacteriaceae</taxon>
        <taxon>Microbacterium</taxon>
    </lineage>
</organism>
<name>A0A371NYN3_9MICO</name>
<dbReference type="AlphaFoldDB" id="A0A371NYN3"/>
<proteinExistence type="predicted"/>
<dbReference type="OrthoDB" id="4989780at2"/>
<evidence type="ECO:0000313" key="2">
    <source>
        <dbReference type="Proteomes" id="UP000262172"/>
    </source>
</evidence>